<evidence type="ECO:0000313" key="5">
    <source>
        <dbReference type="Proteomes" id="UP000036958"/>
    </source>
</evidence>
<dbReference type="InterPro" id="IPR011611">
    <property type="entry name" value="PfkB_dom"/>
</dbReference>
<dbReference type="GO" id="GO:0016773">
    <property type="term" value="F:phosphotransferase activity, alcohol group as acceptor"/>
    <property type="evidence" value="ECO:0007669"/>
    <property type="project" value="InterPro"/>
</dbReference>
<evidence type="ECO:0000256" key="2">
    <source>
        <dbReference type="ARBA" id="ARBA00022777"/>
    </source>
</evidence>
<dbReference type="CDD" id="cd01172">
    <property type="entry name" value="RfaE_like"/>
    <property type="match status" value="1"/>
</dbReference>
<keyword evidence="2 4" id="KW-0418">Kinase</keyword>
<reference evidence="5" key="1">
    <citation type="submission" date="2015-07" db="EMBL/GenBank/DDBJ databases">
        <title>Genome sequencing of Sunxiuqinia dokdonensis strain SK.</title>
        <authorList>
            <person name="Ahn S."/>
            <person name="Kim B.-C."/>
        </authorList>
    </citation>
    <scope>NUCLEOTIDE SEQUENCE [LARGE SCALE GENOMIC DNA]</scope>
    <source>
        <strain evidence="5">SK</strain>
    </source>
</reference>
<dbReference type="AlphaFoldDB" id="A0A0L8VCG7"/>
<name>A0A0L8VCG7_9BACT</name>
<evidence type="ECO:0000313" key="4">
    <source>
        <dbReference type="EMBL" id="KOH45892.1"/>
    </source>
</evidence>
<dbReference type="GO" id="GO:0033785">
    <property type="term" value="F:heptose 7-phosphate kinase activity"/>
    <property type="evidence" value="ECO:0007669"/>
    <property type="project" value="TreeGrafter"/>
</dbReference>
<sequence length="309" mass="33897">MVDSYLWGIVDRISSEAPIPIVTVSRQENRIGGAANVSLNLQSLGATPVLVSMVGNDPKGDIFMQLLQKSGMSDAGILRSDRRQTTVKTRIMSGRQQVVRVDEETAELISAHEEALVFERIESLVEQQNFDLVLFVDYDKGVITQSLIEKVCQLAQSNGILIAVDPKKRNFNNYSHVDLFKPNFKEFKEGLGLSVDKSDFQSILQAAEKFKEEKKLGVIFITLSELGVIISNGITQDHFPAEIRDIADVSGAGDTVIAVAGLCLAANMSTRFMAQLANLAGGLVCEKSGVVPIDRERLKTEARRIKTSL</sequence>
<dbReference type="GO" id="GO:0033786">
    <property type="term" value="F:heptose-1-phosphate adenylyltransferase activity"/>
    <property type="evidence" value="ECO:0007669"/>
    <property type="project" value="TreeGrafter"/>
</dbReference>
<gene>
    <name evidence="4" type="ORF">NC99_12680</name>
</gene>
<dbReference type="PANTHER" id="PTHR46969:SF1">
    <property type="entry name" value="BIFUNCTIONAL PROTEIN HLDE"/>
    <property type="match status" value="1"/>
</dbReference>
<dbReference type="STRING" id="1409788.NC99_12680"/>
<dbReference type="EMBL" id="LGIA01000061">
    <property type="protein sequence ID" value="KOH45892.1"/>
    <property type="molecule type" value="Genomic_DNA"/>
</dbReference>
<evidence type="ECO:0000256" key="1">
    <source>
        <dbReference type="ARBA" id="ARBA00022679"/>
    </source>
</evidence>
<dbReference type="InterPro" id="IPR002173">
    <property type="entry name" value="Carboh/pur_kinase_PfkB_CS"/>
</dbReference>
<evidence type="ECO:0000259" key="3">
    <source>
        <dbReference type="Pfam" id="PF00294"/>
    </source>
</evidence>
<keyword evidence="5" id="KW-1185">Reference proteome</keyword>
<dbReference type="SUPFAM" id="SSF53613">
    <property type="entry name" value="Ribokinase-like"/>
    <property type="match status" value="1"/>
</dbReference>
<feature type="domain" description="Carbohydrate kinase PfkB" evidence="3">
    <location>
        <begin position="9"/>
        <end position="291"/>
    </location>
</feature>
<dbReference type="PROSITE" id="PS00583">
    <property type="entry name" value="PFKB_KINASES_1"/>
    <property type="match status" value="1"/>
</dbReference>
<dbReference type="Gene3D" id="3.40.1190.20">
    <property type="match status" value="1"/>
</dbReference>
<dbReference type="InterPro" id="IPR029056">
    <property type="entry name" value="Ribokinase-like"/>
</dbReference>
<dbReference type="Proteomes" id="UP000036958">
    <property type="component" value="Unassembled WGS sequence"/>
</dbReference>
<comment type="caution">
    <text evidence="4">The sequence shown here is derived from an EMBL/GenBank/DDBJ whole genome shotgun (WGS) entry which is preliminary data.</text>
</comment>
<proteinExistence type="predicted"/>
<dbReference type="PANTHER" id="PTHR46969">
    <property type="entry name" value="BIFUNCTIONAL PROTEIN HLDE"/>
    <property type="match status" value="1"/>
</dbReference>
<organism evidence="4 5">
    <name type="scientific">Sunxiuqinia dokdonensis</name>
    <dbReference type="NCBI Taxonomy" id="1409788"/>
    <lineage>
        <taxon>Bacteria</taxon>
        <taxon>Pseudomonadati</taxon>
        <taxon>Bacteroidota</taxon>
        <taxon>Bacteroidia</taxon>
        <taxon>Marinilabiliales</taxon>
        <taxon>Prolixibacteraceae</taxon>
        <taxon>Sunxiuqinia</taxon>
    </lineage>
</organism>
<accession>A0A0L8VCG7</accession>
<dbReference type="GO" id="GO:0005829">
    <property type="term" value="C:cytosol"/>
    <property type="evidence" value="ECO:0007669"/>
    <property type="project" value="TreeGrafter"/>
</dbReference>
<dbReference type="PATRIC" id="fig|1409788.3.peg.1291"/>
<dbReference type="Pfam" id="PF00294">
    <property type="entry name" value="PfkB"/>
    <property type="match status" value="1"/>
</dbReference>
<protein>
    <submittedName>
        <fullName evidence="4">Carbohydrate kinase</fullName>
    </submittedName>
</protein>
<keyword evidence="1" id="KW-0808">Transferase</keyword>
<dbReference type="InterPro" id="IPR011913">
    <property type="entry name" value="RfaE_dom_I"/>
</dbReference>